<keyword evidence="9" id="KW-0458">Lysosome</keyword>
<dbReference type="PANTHER" id="PTHR10671">
    <property type="entry name" value="EPITHELIAL MEMBRANE PROTEIN-RELATED"/>
    <property type="match status" value="1"/>
</dbReference>
<dbReference type="InterPro" id="IPR004031">
    <property type="entry name" value="PMP22/EMP/MP20/Claudin"/>
</dbReference>
<evidence type="ECO:0000256" key="13">
    <source>
        <dbReference type="ARBA" id="ARBA00077660"/>
    </source>
</evidence>
<proteinExistence type="inferred from homology"/>
<organism evidence="15 16">
    <name type="scientific">Tupaia chinensis</name>
    <name type="common">Chinese tree shrew</name>
    <name type="synonym">Tupaia belangeri chinensis</name>
    <dbReference type="NCBI Taxonomy" id="246437"/>
    <lineage>
        <taxon>Eukaryota</taxon>
        <taxon>Metazoa</taxon>
        <taxon>Chordata</taxon>
        <taxon>Craniata</taxon>
        <taxon>Vertebrata</taxon>
        <taxon>Euteleostomi</taxon>
        <taxon>Mammalia</taxon>
        <taxon>Eutheria</taxon>
        <taxon>Euarchontoglires</taxon>
        <taxon>Scandentia</taxon>
        <taxon>Tupaiidae</taxon>
        <taxon>Tupaia</taxon>
    </lineage>
</organism>
<evidence type="ECO:0000256" key="12">
    <source>
        <dbReference type="ARBA" id="ARBA00070705"/>
    </source>
</evidence>
<keyword evidence="16" id="KW-1185">Reference proteome</keyword>
<feature type="transmembrane region" description="Helical" evidence="14">
    <location>
        <begin position="138"/>
        <end position="162"/>
    </location>
</feature>
<evidence type="ECO:0000256" key="14">
    <source>
        <dbReference type="SAM" id="Phobius"/>
    </source>
</evidence>
<evidence type="ECO:0000256" key="7">
    <source>
        <dbReference type="ARBA" id="ARBA00023136"/>
    </source>
</evidence>
<evidence type="ECO:0000256" key="8">
    <source>
        <dbReference type="ARBA" id="ARBA00023198"/>
    </source>
</evidence>
<dbReference type="Pfam" id="PF00822">
    <property type="entry name" value="PMP22_Claudin"/>
    <property type="match status" value="1"/>
</dbReference>
<name>L9L335_TUPCH</name>
<evidence type="ECO:0000256" key="1">
    <source>
        <dbReference type="ARBA" id="ARBA00004651"/>
    </source>
</evidence>
<sequence length="249" mass="26411">MGLFGDREPPAARERMRKGVFIYGEGARRKPTSRNCATPKQHSSRPLLLASRKPRALPMEPYRNLALLAGCLGLTSSLVALSTNFWFVAAGPSSSAHSGLWPAGPQDSVAGKGEQALWGVAAQGGRLSRGLSPPGPGYIHVTQSFCILAALWDLVSVGFLVLSCIPSLSAPGRGPLVSTIAAFAAALSMTVAMAVYTTERWGQPPHPQIQTFFSWSFYLGWVSALFSLCAGVLSLGAHCNGPRPGYENL</sequence>
<keyword evidence="5" id="KW-0204">Cytolysis</keyword>
<dbReference type="PANTHER" id="PTHR10671:SF34">
    <property type="entry name" value="PROTEIN NKG7"/>
    <property type="match status" value="1"/>
</dbReference>
<accession>L9L335</accession>
<reference evidence="16" key="2">
    <citation type="journal article" date="2013" name="Nat. Commun.">
        <title>Genome of the Chinese tree shrew.</title>
        <authorList>
            <person name="Fan Y."/>
            <person name="Huang Z.Y."/>
            <person name="Cao C.C."/>
            <person name="Chen C.S."/>
            <person name="Chen Y.X."/>
            <person name="Fan D.D."/>
            <person name="He J."/>
            <person name="Hou H.L."/>
            <person name="Hu L."/>
            <person name="Hu X.T."/>
            <person name="Jiang X.T."/>
            <person name="Lai R."/>
            <person name="Lang Y.S."/>
            <person name="Liang B."/>
            <person name="Liao S.G."/>
            <person name="Mu D."/>
            <person name="Ma Y.Y."/>
            <person name="Niu Y.Y."/>
            <person name="Sun X.Q."/>
            <person name="Xia J.Q."/>
            <person name="Xiao J."/>
            <person name="Xiong Z.Q."/>
            <person name="Xu L."/>
            <person name="Yang L."/>
            <person name="Zhang Y."/>
            <person name="Zhao W."/>
            <person name="Zhao X.D."/>
            <person name="Zheng Y.T."/>
            <person name="Zhou J.M."/>
            <person name="Zhu Y.B."/>
            <person name="Zhang G.J."/>
            <person name="Wang J."/>
            <person name="Yao Y.G."/>
        </authorList>
    </citation>
    <scope>NUCLEOTIDE SEQUENCE [LARGE SCALE GENOMIC DNA]</scope>
</reference>
<dbReference type="GO" id="GO:0006954">
    <property type="term" value="P:inflammatory response"/>
    <property type="evidence" value="ECO:0007669"/>
    <property type="project" value="UniProtKB-KW"/>
</dbReference>
<evidence type="ECO:0000256" key="11">
    <source>
        <dbReference type="ARBA" id="ARBA00060442"/>
    </source>
</evidence>
<dbReference type="Proteomes" id="UP000011518">
    <property type="component" value="Unassembled WGS sequence"/>
</dbReference>
<dbReference type="FunFam" id="1.20.140.150:FF:000033">
    <property type="entry name" value="Natural killer cell granule protein 7"/>
    <property type="match status" value="1"/>
</dbReference>
<feature type="transmembrane region" description="Helical" evidence="14">
    <location>
        <begin position="215"/>
        <end position="237"/>
    </location>
</feature>
<evidence type="ECO:0000256" key="6">
    <source>
        <dbReference type="ARBA" id="ARBA00022989"/>
    </source>
</evidence>
<keyword evidence="6 14" id="KW-1133">Transmembrane helix</keyword>
<gene>
    <name evidence="15" type="ORF">TREES_T100006291</name>
</gene>
<dbReference type="EMBL" id="KB320545">
    <property type="protein sequence ID" value="ELW69169.1"/>
    <property type="molecule type" value="Genomic_DNA"/>
</dbReference>
<dbReference type="GO" id="GO:0101004">
    <property type="term" value="C:cytolytic granule membrane"/>
    <property type="evidence" value="ECO:0007669"/>
    <property type="project" value="UniProtKB-SubCell"/>
</dbReference>
<evidence type="ECO:0000256" key="3">
    <source>
        <dbReference type="ARBA" id="ARBA00022475"/>
    </source>
</evidence>
<evidence type="ECO:0000256" key="4">
    <source>
        <dbReference type="ARBA" id="ARBA00022692"/>
    </source>
</evidence>
<comment type="similarity">
    <text evidence="2">Belongs to the PMP-22/EMP/MP20 family.</text>
</comment>
<evidence type="ECO:0000256" key="9">
    <source>
        <dbReference type="ARBA" id="ARBA00023228"/>
    </source>
</evidence>
<keyword evidence="3" id="KW-1003">Cell membrane</keyword>
<keyword evidence="4 14" id="KW-0812">Transmembrane</keyword>
<comment type="function">
    <text evidence="10">Regulates cytotoxic granule exocytosis in effector lymphocytes, thus acting as a critical mediator of inflammation in a broad range of infectious and non-infectious diseases. Essential for cytotoxic degranulation of natural killer (NK) cells and CD8(+) T-cells and for the activation of CD4(+) T-cells following infection. Plays a critical role in CD8(+) T-cell and NK cell-mediated cytolysis of target cells and contributes to the cytolytic activity via the perforin/granzyme pathway by enhancing exocytosis of LAMP1-carrying lytic granules. Contributes to NK cell-mediated control of cancer metastasis.</text>
</comment>
<dbReference type="InParanoid" id="L9L335"/>
<dbReference type="InterPro" id="IPR050579">
    <property type="entry name" value="PMP-22/EMP/MP20-like"/>
</dbReference>
<comment type="subcellular location">
    <subcellularLocation>
        <location evidence="1">Cell membrane</location>
        <topology evidence="1">Multi-pass membrane protein</topology>
    </subcellularLocation>
    <subcellularLocation>
        <location evidence="11">Cytolytic granule membrane</location>
        <topology evidence="11">Multi-pass membrane protein</topology>
    </subcellularLocation>
</comment>
<feature type="transmembrane region" description="Helical" evidence="14">
    <location>
        <begin position="174"/>
        <end position="195"/>
    </location>
</feature>
<feature type="transmembrane region" description="Helical" evidence="14">
    <location>
        <begin position="65"/>
        <end position="87"/>
    </location>
</feature>
<evidence type="ECO:0000256" key="5">
    <source>
        <dbReference type="ARBA" id="ARBA00022852"/>
    </source>
</evidence>
<keyword evidence="7 14" id="KW-0472">Membrane</keyword>
<evidence type="ECO:0000313" key="16">
    <source>
        <dbReference type="Proteomes" id="UP000011518"/>
    </source>
</evidence>
<evidence type="ECO:0000256" key="2">
    <source>
        <dbReference type="ARBA" id="ARBA00006864"/>
    </source>
</evidence>
<dbReference type="AlphaFoldDB" id="L9L335"/>
<dbReference type="Gene3D" id="1.20.140.150">
    <property type="match status" value="1"/>
</dbReference>
<dbReference type="STRING" id="246437.L9L335"/>
<dbReference type="GO" id="GO:0031640">
    <property type="term" value="P:killing of cells of another organism"/>
    <property type="evidence" value="ECO:0007669"/>
    <property type="project" value="UniProtKB-KW"/>
</dbReference>
<keyword evidence="8" id="KW-0395">Inflammatory response</keyword>
<dbReference type="GO" id="GO:0042832">
    <property type="term" value="P:defense response to protozoan"/>
    <property type="evidence" value="ECO:0007669"/>
    <property type="project" value="UniProtKB-ARBA"/>
</dbReference>
<dbReference type="FunCoup" id="L9L335">
    <property type="interactions" value="45"/>
</dbReference>
<dbReference type="GO" id="GO:0005886">
    <property type="term" value="C:plasma membrane"/>
    <property type="evidence" value="ECO:0007669"/>
    <property type="project" value="UniProtKB-SubCell"/>
</dbReference>
<reference evidence="16" key="1">
    <citation type="submission" date="2012-07" db="EMBL/GenBank/DDBJ databases">
        <title>Genome of the Chinese tree shrew, a rising model animal genetically related to primates.</title>
        <authorList>
            <person name="Zhang G."/>
            <person name="Fan Y."/>
            <person name="Yao Y."/>
            <person name="Huang Z."/>
        </authorList>
    </citation>
    <scope>NUCLEOTIDE SEQUENCE [LARGE SCALE GENOMIC DNA]</scope>
</reference>
<protein>
    <recommendedName>
        <fullName evidence="12">Protein NKG7</fullName>
    </recommendedName>
    <alternativeName>
        <fullName evidence="13">Natural killer cell protein 7</fullName>
    </alternativeName>
</protein>
<evidence type="ECO:0000256" key="10">
    <source>
        <dbReference type="ARBA" id="ARBA00059714"/>
    </source>
</evidence>
<evidence type="ECO:0000313" key="15">
    <source>
        <dbReference type="EMBL" id="ELW69169.1"/>
    </source>
</evidence>